<dbReference type="VEuPathDB" id="FungiDB:BCV72DRAFT_30290"/>
<evidence type="ECO:0000256" key="1">
    <source>
        <dbReference type="SAM" id="Coils"/>
    </source>
</evidence>
<feature type="coiled-coil region" evidence="1">
    <location>
        <begin position="86"/>
        <end position="127"/>
    </location>
</feature>
<feature type="compositionally biased region" description="Polar residues" evidence="2">
    <location>
        <begin position="32"/>
        <end position="53"/>
    </location>
</feature>
<feature type="domain" description="BZIP" evidence="3">
    <location>
        <begin position="74"/>
        <end position="127"/>
    </location>
</feature>
<feature type="compositionally biased region" description="Polar residues" evidence="2">
    <location>
        <begin position="200"/>
        <end position="216"/>
    </location>
</feature>
<keyword evidence="1" id="KW-0175">Coiled coil</keyword>
<dbReference type="InterPro" id="IPR004827">
    <property type="entry name" value="bZIP"/>
</dbReference>
<dbReference type="SUPFAM" id="SSF57959">
    <property type="entry name" value="Leucine zipper domain"/>
    <property type="match status" value="1"/>
</dbReference>
<dbReference type="SMART" id="SM00338">
    <property type="entry name" value="BRLZ"/>
    <property type="match status" value="1"/>
</dbReference>
<proteinExistence type="predicted"/>
<accession>A0A1X0RDU7</accession>
<name>A0A1X0RDU7_RHIZD</name>
<dbReference type="Gene3D" id="1.20.5.170">
    <property type="match status" value="1"/>
</dbReference>
<dbReference type="OrthoDB" id="2593073at2759"/>
<dbReference type="AlphaFoldDB" id="A0A1X0RDU7"/>
<evidence type="ECO:0000313" key="4">
    <source>
        <dbReference type="EMBL" id="ORE10233.1"/>
    </source>
</evidence>
<dbReference type="GO" id="GO:0003700">
    <property type="term" value="F:DNA-binding transcription factor activity"/>
    <property type="evidence" value="ECO:0007669"/>
    <property type="project" value="InterPro"/>
</dbReference>
<dbReference type="EMBL" id="KV921867">
    <property type="protein sequence ID" value="ORE10233.1"/>
    <property type="molecule type" value="Genomic_DNA"/>
</dbReference>
<dbReference type="CDD" id="cd14688">
    <property type="entry name" value="bZIP_YAP"/>
    <property type="match status" value="1"/>
</dbReference>
<evidence type="ECO:0000259" key="3">
    <source>
        <dbReference type="PROSITE" id="PS50217"/>
    </source>
</evidence>
<dbReference type="Proteomes" id="UP000242414">
    <property type="component" value="Unassembled WGS sequence"/>
</dbReference>
<dbReference type="Pfam" id="PF11905">
    <property type="entry name" value="DUF3425"/>
    <property type="match status" value="1"/>
</dbReference>
<evidence type="ECO:0000256" key="2">
    <source>
        <dbReference type="SAM" id="MobiDB-lite"/>
    </source>
</evidence>
<feature type="region of interest" description="Disordered" evidence="2">
    <location>
        <begin position="194"/>
        <end position="216"/>
    </location>
</feature>
<dbReference type="PANTHER" id="PTHR38116:SF9">
    <property type="entry name" value="BZIP DOMAIN-CONTAINING PROTEIN"/>
    <property type="match status" value="1"/>
</dbReference>
<dbReference type="PROSITE" id="PS50217">
    <property type="entry name" value="BZIP"/>
    <property type="match status" value="1"/>
</dbReference>
<feature type="region of interest" description="Disordered" evidence="2">
    <location>
        <begin position="28"/>
        <end position="84"/>
    </location>
</feature>
<dbReference type="Pfam" id="PF00170">
    <property type="entry name" value="bZIP_1"/>
    <property type="match status" value="1"/>
</dbReference>
<reference evidence="4" key="1">
    <citation type="journal article" date="2016" name="Proc. Natl. Acad. Sci. U.S.A.">
        <title>Lipid metabolic changes in an early divergent fungus govern the establishment of a mutualistic symbiosis with endobacteria.</title>
        <authorList>
            <person name="Lastovetsky O.A."/>
            <person name="Gaspar M.L."/>
            <person name="Mondo S.J."/>
            <person name="LaButti K.M."/>
            <person name="Sandor L."/>
            <person name="Grigoriev I.V."/>
            <person name="Henry S.A."/>
            <person name="Pawlowska T.E."/>
        </authorList>
    </citation>
    <scope>NUCLEOTIDE SEQUENCE [LARGE SCALE GENOMIC DNA]</scope>
    <source>
        <strain evidence="4">ATCC 52814</strain>
    </source>
</reference>
<dbReference type="PROSITE" id="PS00036">
    <property type="entry name" value="BZIP_BASIC"/>
    <property type="match status" value="1"/>
</dbReference>
<dbReference type="InterPro" id="IPR021833">
    <property type="entry name" value="DUF3425"/>
</dbReference>
<feature type="region of interest" description="Disordered" evidence="2">
    <location>
        <begin position="402"/>
        <end position="436"/>
    </location>
</feature>
<sequence>MSDVIINTSSYEEAMNLSDLEEFDFIKESSHQSHQSANTMTDSNNQQQQSVTDQPIKIRKKPGRKPNPASPALRKAQNRAAQRAFRERKERYMKELEADIAILKQDREKLLKENEKLSVENETLKAESWYLKGIVLSLQLVCLQRNLVIPQHCPHINEDTLNVIAQSMPQSIASYLNVNAKNKLQLSSRLFQRTRDQHHPSQNPNTVHTQKQSVYSNSPQQNVDQWNMYNNQGNSKVSSSDPSCFANLPPLSPMTASETPNNVDEIPRPVPNEPIQSNLAAIQALRLRLRLQAATAMIPSIPAAIQPTLLQLTIPHDPRIDLIPTPHMRDRMILFRDLFDLDDCFRCLLSGSVFHGGDPAVSGNWQLPAEFFEKYWFLTIDYNLRRYTNEWRKKQGLEEIQPPAPIDLRSLSPPQQSLSQPQPQPQLQPQTTTFHEPPEMATMELAEGLSMMGISMNESVNSAPSAIWDDYNLMLSTSAADMHHGPF</sequence>
<organism evidence="4">
    <name type="scientific">Rhizopus microsporus var. microsporus</name>
    <dbReference type="NCBI Taxonomy" id="86635"/>
    <lineage>
        <taxon>Eukaryota</taxon>
        <taxon>Fungi</taxon>
        <taxon>Fungi incertae sedis</taxon>
        <taxon>Mucoromycota</taxon>
        <taxon>Mucoromycotina</taxon>
        <taxon>Mucoromycetes</taxon>
        <taxon>Mucorales</taxon>
        <taxon>Mucorineae</taxon>
        <taxon>Rhizopodaceae</taxon>
        <taxon>Rhizopus</taxon>
    </lineage>
</organism>
<dbReference type="InterPro" id="IPR046347">
    <property type="entry name" value="bZIP_sf"/>
</dbReference>
<feature type="compositionally biased region" description="Low complexity" evidence="2">
    <location>
        <begin position="410"/>
        <end position="430"/>
    </location>
</feature>
<gene>
    <name evidence="4" type="ORF">BCV72DRAFT_30290</name>
</gene>
<dbReference type="PANTHER" id="PTHR38116">
    <property type="entry name" value="CHROMOSOME 7, WHOLE GENOME SHOTGUN SEQUENCE"/>
    <property type="match status" value="1"/>
</dbReference>
<protein>
    <recommendedName>
        <fullName evidence="3">BZIP domain-containing protein</fullName>
    </recommendedName>
</protein>